<dbReference type="SUPFAM" id="SSF53335">
    <property type="entry name" value="S-adenosyl-L-methionine-dependent methyltransferases"/>
    <property type="match status" value="1"/>
</dbReference>
<keyword evidence="2" id="KW-0489">Methyltransferase</keyword>
<dbReference type="Gene3D" id="3.40.50.150">
    <property type="entry name" value="Vaccinia Virus protein VP39"/>
    <property type="match status" value="1"/>
</dbReference>
<dbReference type="InterPro" id="IPR013216">
    <property type="entry name" value="Methyltransf_11"/>
</dbReference>
<organism evidence="2 3">
    <name type="scientific">Bosea psychrotolerans</name>
    <dbReference type="NCBI Taxonomy" id="1871628"/>
    <lineage>
        <taxon>Bacteria</taxon>
        <taxon>Pseudomonadati</taxon>
        <taxon>Pseudomonadota</taxon>
        <taxon>Alphaproteobacteria</taxon>
        <taxon>Hyphomicrobiales</taxon>
        <taxon>Boseaceae</taxon>
        <taxon>Bosea</taxon>
    </lineage>
</organism>
<sequence length="256" mass="28331">MNTDNLTSVDVASSADLLIEHKRIWDEKPTLRMIYADFHRRLETSCPDGPLLDIGGGSAHFKHGRSDVTSIDIVPFPGIDLVADAHRLPLKSNHFAGIVMLDVLHHLQFPVAFLAEAARVLRPGGRLAMIEPGMSVVARQFYTHLHQEPVIMDADPFKPEAQSGNNPFDSNQAIPTLMFASKQGRDKVISAVPDLAVVDVRWLSLLAYPLSGGFKSWCLWPAALTEKTLRFEEALLPVLGPLLGFRLQITLEKRAI</sequence>
<dbReference type="CDD" id="cd02440">
    <property type="entry name" value="AdoMet_MTases"/>
    <property type="match status" value="1"/>
</dbReference>
<name>A0A2S4LY05_9HYPH</name>
<proteinExistence type="predicted"/>
<keyword evidence="3" id="KW-1185">Reference proteome</keyword>
<dbReference type="Proteomes" id="UP000236919">
    <property type="component" value="Unassembled WGS sequence"/>
</dbReference>
<feature type="domain" description="Methyltransferase type 11" evidence="1">
    <location>
        <begin position="81"/>
        <end position="128"/>
    </location>
</feature>
<dbReference type="RefSeq" id="WP_103720617.1">
    <property type="nucleotide sequence ID" value="NZ_PQFZ01000019.1"/>
</dbReference>
<dbReference type="OrthoDB" id="5642573at2"/>
<dbReference type="AlphaFoldDB" id="A0A2S4LY05"/>
<dbReference type="GO" id="GO:0008757">
    <property type="term" value="F:S-adenosylmethionine-dependent methyltransferase activity"/>
    <property type="evidence" value="ECO:0007669"/>
    <property type="project" value="InterPro"/>
</dbReference>
<gene>
    <name evidence="2" type="ORF">CYD53_11926</name>
</gene>
<dbReference type="EMBL" id="PQFZ01000019">
    <property type="protein sequence ID" value="POR47342.1"/>
    <property type="molecule type" value="Genomic_DNA"/>
</dbReference>
<protein>
    <submittedName>
        <fullName evidence="2">Methyltransferase family protein</fullName>
    </submittedName>
</protein>
<dbReference type="InterPro" id="IPR029063">
    <property type="entry name" value="SAM-dependent_MTases_sf"/>
</dbReference>
<evidence type="ECO:0000313" key="3">
    <source>
        <dbReference type="Proteomes" id="UP000236919"/>
    </source>
</evidence>
<evidence type="ECO:0000259" key="1">
    <source>
        <dbReference type="Pfam" id="PF08241"/>
    </source>
</evidence>
<dbReference type="Pfam" id="PF08241">
    <property type="entry name" value="Methyltransf_11"/>
    <property type="match status" value="1"/>
</dbReference>
<keyword evidence="2" id="KW-0808">Transferase</keyword>
<evidence type="ECO:0000313" key="2">
    <source>
        <dbReference type="EMBL" id="POR47342.1"/>
    </source>
</evidence>
<reference evidence="2 3" key="1">
    <citation type="submission" date="2018-01" db="EMBL/GenBank/DDBJ databases">
        <title>Genomic Encyclopedia of Type Strains, Phase III (KMG-III): the genomes of soil and plant-associated and newly described type strains.</title>
        <authorList>
            <person name="Whitman W."/>
        </authorList>
    </citation>
    <scope>NUCLEOTIDE SEQUENCE [LARGE SCALE GENOMIC DNA]</scope>
    <source>
        <strain evidence="2 3">1131</strain>
    </source>
</reference>
<accession>A0A2S4LY05</accession>
<comment type="caution">
    <text evidence="2">The sequence shown here is derived from an EMBL/GenBank/DDBJ whole genome shotgun (WGS) entry which is preliminary data.</text>
</comment>
<dbReference type="GO" id="GO:0032259">
    <property type="term" value="P:methylation"/>
    <property type="evidence" value="ECO:0007669"/>
    <property type="project" value="UniProtKB-KW"/>
</dbReference>